<dbReference type="InterPro" id="IPR013783">
    <property type="entry name" value="Ig-like_fold"/>
</dbReference>
<dbReference type="Gene3D" id="2.60.120.260">
    <property type="entry name" value="Galactose-binding domain-like"/>
    <property type="match status" value="1"/>
</dbReference>
<evidence type="ECO:0000313" key="2">
    <source>
        <dbReference type="EMBL" id="PQJ11121.1"/>
    </source>
</evidence>
<dbReference type="Gene3D" id="2.60.120.380">
    <property type="match status" value="1"/>
</dbReference>
<proteinExistence type="predicted"/>
<dbReference type="AlphaFoldDB" id="A0A2S7SWX8"/>
<dbReference type="OrthoDB" id="6387072at2"/>
<dbReference type="SUPFAM" id="SSF49299">
    <property type="entry name" value="PKD domain"/>
    <property type="match status" value="1"/>
</dbReference>
<sequence length="475" mass="49066">MKKLTTLLSLFLLIGSFSAKAQIFWVENFESGSTAGALITSYGGWTLSVTGTEGADPNVFYVSCAENGHTAGACGTACATGATVTGASLHIGANPSSITGGDNGATYDAGGLCGIIACPQTDRRAESPTINCTGKININLAFNYIENGQGTSDDASVYYSADGGTTWSLLVNTPKTPVSAACGGQGLWTHYSIALPTSANNNPNVKIGFRWVNNDDGTGTDPSFAVDSVNLSTPSTTTGVNASFTKSATTICEDSCITFTSTSTGTIDSIRWIVPGASISTSTISPFTTCFPASGTSSIALLVYGALSFDSAMATITVNPAPHPVITATGHTLTVSGTYTTYQWTKNDTAIVGATNNTYTYTGTGSFQVIVDSGGCKGASNAIVHTLGVVEIASTDTRYAVSQSGNDAFTLYASQILNANLDVRVYDATGRLLLQENWAGGSDRKQFNAPGLTSGIYIIRVGNADGSAVLKWLKQ</sequence>
<gene>
    <name evidence="2" type="ORF">CJD36_014225</name>
</gene>
<protein>
    <submittedName>
        <fullName evidence="2">Uncharacterized protein</fullName>
    </submittedName>
</protein>
<evidence type="ECO:0000313" key="3">
    <source>
        <dbReference type="Proteomes" id="UP000239872"/>
    </source>
</evidence>
<accession>A0A2S7SWX8</accession>
<dbReference type="InterPro" id="IPR035986">
    <property type="entry name" value="PKD_dom_sf"/>
</dbReference>
<dbReference type="Pfam" id="PF21471">
    <property type="entry name" value="Reelin_subrepeat-B"/>
    <property type="match status" value="1"/>
</dbReference>
<dbReference type="RefSeq" id="WP_105039849.1">
    <property type="nucleotide sequence ID" value="NZ_PPSL01000003.1"/>
</dbReference>
<dbReference type="NCBIfam" id="TIGR04183">
    <property type="entry name" value="Por_Secre_tail"/>
    <property type="match status" value="1"/>
</dbReference>
<name>A0A2S7SWX8_9BACT</name>
<dbReference type="Proteomes" id="UP000239872">
    <property type="component" value="Unassembled WGS sequence"/>
</dbReference>
<keyword evidence="1" id="KW-0732">Signal</keyword>
<organism evidence="2 3">
    <name type="scientific">Flavipsychrobacter stenotrophus</name>
    <dbReference type="NCBI Taxonomy" id="2077091"/>
    <lineage>
        <taxon>Bacteria</taxon>
        <taxon>Pseudomonadati</taxon>
        <taxon>Bacteroidota</taxon>
        <taxon>Chitinophagia</taxon>
        <taxon>Chitinophagales</taxon>
        <taxon>Chitinophagaceae</taxon>
        <taxon>Flavipsychrobacter</taxon>
    </lineage>
</organism>
<dbReference type="Gene3D" id="2.60.40.10">
    <property type="entry name" value="Immunoglobulins"/>
    <property type="match status" value="1"/>
</dbReference>
<feature type="chain" id="PRO_5015454213" evidence="1">
    <location>
        <begin position="22"/>
        <end position="475"/>
    </location>
</feature>
<reference evidence="2 3" key="1">
    <citation type="submission" date="2018-01" db="EMBL/GenBank/DDBJ databases">
        <title>A novel member of the phylum Bacteroidetes isolated from glacier ice.</title>
        <authorList>
            <person name="Liu Q."/>
            <person name="Xin Y.-H."/>
        </authorList>
    </citation>
    <scope>NUCLEOTIDE SEQUENCE [LARGE SCALE GENOMIC DNA]</scope>
    <source>
        <strain evidence="2 3">RB1R16</strain>
    </source>
</reference>
<dbReference type="InterPro" id="IPR049419">
    <property type="entry name" value="Reelin_subrepeat-B"/>
</dbReference>
<dbReference type="EMBL" id="PPSL01000003">
    <property type="protein sequence ID" value="PQJ11121.1"/>
    <property type="molecule type" value="Genomic_DNA"/>
</dbReference>
<evidence type="ECO:0000256" key="1">
    <source>
        <dbReference type="SAM" id="SignalP"/>
    </source>
</evidence>
<feature type="signal peptide" evidence="1">
    <location>
        <begin position="1"/>
        <end position="21"/>
    </location>
</feature>
<dbReference type="InterPro" id="IPR026444">
    <property type="entry name" value="Secre_tail"/>
</dbReference>
<comment type="caution">
    <text evidence="2">The sequence shown here is derived from an EMBL/GenBank/DDBJ whole genome shotgun (WGS) entry which is preliminary data.</text>
</comment>
<keyword evidence="3" id="KW-1185">Reference proteome</keyword>